<evidence type="ECO:0000259" key="8">
    <source>
        <dbReference type="SMART" id="SM01115"/>
    </source>
</evidence>
<evidence type="ECO:0000256" key="3">
    <source>
        <dbReference type="ARBA" id="ARBA00022664"/>
    </source>
</evidence>
<comment type="caution">
    <text evidence="9">The sequence shown here is derived from an EMBL/GenBank/DDBJ whole genome shotgun (WGS) entry which is preliminary data.</text>
</comment>
<evidence type="ECO:0000256" key="2">
    <source>
        <dbReference type="ARBA" id="ARBA00005954"/>
    </source>
</evidence>
<feature type="region of interest" description="Disordered" evidence="7">
    <location>
        <begin position="132"/>
        <end position="175"/>
    </location>
</feature>
<keyword evidence="5" id="KW-0508">mRNA splicing</keyword>
<dbReference type="OrthoDB" id="10267305at2759"/>
<feature type="compositionally biased region" description="Basic and acidic residues" evidence="7">
    <location>
        <begin position="32"/>
        <end position="53"/>
    </location>
</feature>
<feature type="compositionally biased region" description="Basic residues" evidence="7">
    <location>
        <begin position="165"/>
        <end position="175"/>
    </location>
</feature>
<dbReference type="InterPro" id="IPR013170">
    <property type="entry name" value="mRNA_splic_Cwf21_dom"/>
</dbReference>
<feature type="compositionally biased region" description="Basic and acidic residues" evidence="7">
    <location>
        <begin position="132"/>
        <end position="164"/>
    </location>
</feature>
<dbReference type="GO" id="GO:0008380">
    <property type="term" value="P:RNA splicing"/>
    <property type="evidence" value="ECO:0007669"/>
    <property type="project" value="UniProtKB-KW"/>
</dbReference>
<dbReference type="AlphaFoldDB" id="A0A1X2G373"/>
<evidence type="ECO:0000313" key="10">
    <source>
        <dbReference type="Proteomes" id="UP000242146"/>
    </source>
</evidence>
<dbReference type="PANTHER" id="PTHR36562">
    <property type="entry name" value="SERINE/ARGININE REPETITIVE MATRIX 2"/>
    <property type="match status" value="1"/>
</dbReference>
<comment type="similarity">
    <text evidence="2">Belongs to the CWC21 family.</text>
</comment>
<comment type="subcellular location">
    <subcellularLocation>
        <location evidence="1">Nucleus</location>
    </subcellularLocation>
</comment>
<dbReference type="GO" id="GO:0005681">
    <property type="term" value="C:spliceosomal complex"/>
    <property type="evidence" value="ECO:0007669"/>
    <property type="project" value="UniProtKB-KW"/>
</dbReference>
<keyword evidence="3" id="KW-0507">mRNA processing</keyword>
<dbReference type="InterPro" id="IPR051372">
    <property type="entry name" value="CWC21"/>
</dbReference>
<evidence type="ECO:0000313" key="9">
    <source>
        <dbReference type="EMBL" id="ORX43531.1"/>
    </source>
</evidence>
<dbReference type="GO" id="GO:0006397">
    <property type="term" value="P:mRNA processing"/>
    <property type="evidence" value="ECO:0007669"/>
    <property type="project" value="UniProtKB-KW"/>
</dbReference>
<keyword evidence="4" id="KW-0747">Spliceosome</keyword>
<dbReference type="EMBL" id="MCGT01000054">
    <property type="protein sequence ID" value="ORX43531.1"/>
    <property type="molecule type" value="Genomic_DNA"/>
</dbReference>
<gene>
    <name evidence="9" type="ORF">DM01DRAFT_258460</name>
</gene>
<sequence length="175" mass="20709">MYNGIGLSTPRGSGTNGYVVRNLSHVKTMSKKIQENQDGKQYKSRPPNKDITQHDLKRKIEVECMELQLKLEEEGLSQEEIDLKVDAMRQAKLKTLDEAKPRDAKSLQEHETHLIQEAKKLENQKLARAFRIKENHVEGAAFDRDLQRQRREKRRIERDDELRRQQPRQRRNTRD</sequence>
<feature type="region of interest" description="Disordered" evidence="7">
    <location>
        <begin position="30"/>
        <end position="53"/>
    </location>
</feature>
<evidence type="ECO:0000256" key="1">
    <source>
        <dbReference type="ARBA" id="ARBA00004123"/>
    </source>
</evidence>
<keyword evidence="6" id="KW-0539">Nucleus</keyword>
<proteinExistence type="inferred from homology"/>
<keyword evidence="10" id="KW-1185">Reference proteome</keyword>
<dbReference type="Proteomes" id="UP000242146">
    <property type="component" value="Unassembled WGS sequence"/>
</dbReference>
<feature type="domain" description="CWF21" evidence="8">
    <location>
        <begin position="52"/>
        <end position="98"/>
    </location>
</feature>
<evidence type="ECO:0000256" key="4">
    <source>
        <dbReference type="ARBA" id="ARBA00022728"/>
    </source>
</evidence>
<name>A0A1X2G373_9FUNG</name>
<protein>
    <submittedName>
        <fullName evidence="9">Cwf21-domain-containing protein</fullName>
    </submittedName>
</protein>
<dbReference type="Pfam" id="PF08312">
    <property type="entry name" value="cwf21"/>
    <property type="match status" value="1"/>
</dbReference>
<evidence type="ECO:0000256" key="6">
    <source>
        <dbReference type="ARBA" id="ARBA00023242"/>
    </source>
</evidence>
<organism evidence="9 10">
    <name type="scientific">Hesseltinella vesiculosa</name>
    <dbReference type="NCBI Taxonomy" id="101127"/>
    <lineage>
        <taxon>Eukaryota</taxon>
        <taxon>Fungi</taxon>
        <taxon>Fungi incertae sedis</taxon>
        <taxon>Mucoromycota</taxon>
        <taxon>Mucoromycotina</taxon>
        <taxon>Mucoromycetes</taxon>
        <taxon>Mucorales</taxon>
        <taxon>Cunninghamellaceae</taxon>
        <taxon>Hesseltinella</taxon>
    </lineage>
</organism>
<dbReference type="Gene3D" id="6.10.140.420">
    <property type="match status" value="1"/>
</dbReference>
<evidence type="ECO:0000256" key="5">
    <source>
        <dbReference type="ARBA" id="ARBA00023187"/>
    </source>
</evidence>
<dbReference type="STRING" id="101127.A0A1X2G373"/>
<accession>A0A1X2G373</accession>
<reference evidence="9 10" key="1">
    <citation type="submission" date="2016-07" db="EMBL/GenBank/DDBJ databases">
        <title>Pervasive Adenine N6-methylation of Active Genes in Fungi.</title>
        <authorList>
            <consortium name="DOE Joint Genome Institute"/>
            <person name="Mondo S.J."/>
            <person name="Dannebaum R.O."/>
            <person name="Kuo R.C."/>
            <person name="Labutti K."/>
            <person name="Haridas S."/>
            <person name="Kuo A."/>
            <person name="Salamov A."/>
            <person name="Ahrendt S.R."/>
            <person name="Lipzen A."/>
            <person name="Sullivan W."/>
            <person name="Andreopoulos W.B."/>
            <person name="Clum A."/>
            <person name="Lindquist E."/>
            <person name="Daum C."/>
            <person name="Ramamoorthy G.K."/>
            <person name="Gryganskyi A."/>
            <person name="Culley D."/>
            <person name="Magnuson J.K."/>
            <person name="James T.Y."/>
            <person name="O'Malley M.A."/>
            <person name="Stajich J.E."/>
            <person name="Spatafora J.W."/>
            <person name="Visel A."/>
            <person name="Grigoriev I.V."/>
        </authorList>
    </citation>
    <scope>NUCLEOTIDE SEQUENCE [LARGE SCALE GENOMIC DNA]</scope>
    <source>
        <strain evidence="9 10">NRRL 3301</strain>
    </source>
</reference>
<evidence type="ECO:0000256" key="7">
    <source>
        <dbReference type="SAM" id="MobiDB-lite"/>
    </source>
</evidence>
<dbReference type="PANTHER" id="PTHR36562:SF5">
    <property type="entry name" value="SERINE_ARGININE REPETITIVE MATRIX 2"/>
    <property type="match status" value="1"/>
</dbReference>
<dbReference type="SMART" id="SM01115">
    <property type="entry name" value="cwf21"/>
    <property type="match status" value="1"/>
</dbReference>
<dbReference type="CDD" id="cd21372">
    <property type="entry name" value="cwf21_CWC21-like"/>
    <property type="match status" value="1"/>
</dbReference>